<proteinExistence type="predicted"/>
<feature type="compositionally biased region" description="Polar residues" evidence="1">
    <location>
        <begin position="252"/>
        <end position="270"/>
    </location>
</feature>
<keyword evidence="2" id="KW-0472">Membrane</keyword>
<feature type="region of interest" description="Disordered" evidence="1">
    <location>
        <begin position="106"/>
        <end position="275"/>
    </location>
</feature>
<feature type="compositionally biased region" description="Polar residues" evidence="1">
    <location>
        <begin position="155"/>
        <end position="166"/>
    </location>
</feature>
<feature type="compositionally biased region" description="Polar residues" evidence="1">
    <location>
        <begin position="338"/>
        <end position="353"/>
    </location>
</feature>
<comment type="caution">
    <text evidence="3">The sequence shown here is derived from an EMBL/GenBank/DDBJ whole genome shotgun (WGS) entry which is preliminary data.</text>
</comment>
<dbReference type="EMBL" id="JBAMIC010000002">
    <property type="protein sequence ID" value="KAK7111626.1"/>
    <property type="molecule type" value="Genomic_DNA"/>
</dbReference>
<evidence type="ECO:0000256" key="1">
    <source>
        <dbReference type="SAM" id="MobiDB-lite"/>
    </source>
</evidence>
<feature type="compositionally biased region" description="Acidic residues" evidence="1">
    <location>
        <begin position="364"/>
        <end position="376"/>
    </location>
</feature>
<dbReference type="AlphaFoldDB" id="A0AAN9BSB9"/>
<feature type="transmembrane region" description="Helical" evidence="2">
    <location>
        <begin position="73"/>
        <end position="97"/>
    </location>
</feature>
<feature type="transmembrane region" description="Helical" evidence="2">
    <location>
        <begin position="21"/>
        <end position="53"/>
    </location>
</feature>
<keyword evidence="4" id="KW-1185">Reference proteome</keyword>
<keyword evidence="2" id="KW-0812">Transmembrane</keyword>
<keyword evidence="2" id="KW-1133">Transmembrane helix</keyword>
<name>A0AAN9BSB9_9CAEN</name>
<evidence type="ECO:0000313" key="3">
    <source>
        <dbReference type="EMBL" id="KAK7111626.1"/>
    </source>
</evidence>
<feature type="compositionally biased region" description="Polar residues" evidence="1">
    <location>
        <begin position="123"/>
        <end position="138"/>
    </location>
</feature>
<accession>A0AAN9BSB9</accession>
<organism evidence="3 4">
    <name type="scientific">Littorina saxatilis</name>
    <dbReference type="NCBI Taxonomy" id="31220"/>
    <lineage>
        <taxon>Eukaryota</taxon>
        <taxon>Metazoa</taxon>
        <taxon>Spiralia</taxon>
        <taxon>Lophotrochozoa</taxon>
        <taxon>Mollusca</taxon>
        <taxon>Gastropoda</taxon>
        <taxon>Caenogastropoda</taxon>
        <taxon>Littorinimorpha</taxon>
        <taxon>Littorinoidea</taxon>
        <taxon>Littorinidae</taxon>
        <taxon>Littorina</taxon>
    </lineage>
</organism>
<reference evidence="3 4" key="1">
    <citation type="submission" date="2024-02" db="EMBL/GenBank/DDBJ databases">
        <title>Chromosome-scale genome assembly of the rough periwinkle Littorina saxatilis.</title>
        <authorList>
            <person name="De Jode A."/>
            <person name="Faria R."/>
            <person name="Formenti G."/>
            <person name="Sims Y."/>
            <person name="Smith T.P."/>
            <person name="Tracey A."/>
            <person name="Wood J.M.D."/>
            <person name="Zagrodzka Z.B."/>
            <person name="Johannesson K."/>
            <person name="Butlin R.K."/>
            <person name="Leder E.H."/>
        </authorList>
    </citation>
    <scope>NUCLEOTIDE SEQUENCE [LARGE SCALE GENOMIC DNA]</scope>
    <source>
        <strain evidence="3">Snail1</strain>
        <tissue evidence="3">Muscle</tissue>
    </source>
</reference>
<feature type="compositionally biased region" description="Polar residues" evidence="1">
    <location>
        <begin position="200"/>
        <end position="215"/>
    </location>
</feature>
<feature type="compositionally biased region" description="Basic and acidic residues" evidence="1">
    <location>
        <begin position="397"/>
        <end position="412"/>
    </location>
</feature>
<feature type="compositionally biased region" description="Basic residues" evidence="1">
    <location>
        <begin position="219"/>
        <end position="236"/>
    </location>
</feature>
<gene>
    <name evidence="3" type="ORF">V1264_011228</name>
</gene>
<feature type="region of interest" description="Disordered" evidence="1">
    <location>
        <begin position="318"/>
        <end position="412"/>
    </location>
</feature>
<sequence length="412" mass="43912">MGSTNKGEWRGKWMLKMQSPHLQCCICGCSVFSALFGMFMLSAGVCLVLNYNFLEVDTSGLPPNLHNEEGKKVVGIILICVGIGSMGTSGLISALYFTNCANRGDSGNNSSVTPKGKQGQGHSGNVENGRAGTSQGRPSSHEGQGHHRHHGHHLNNGSTPGRNSPAGSRRAGSLPNIRRTANDPKGRCLEAIAGKDGPSYSRSMSTGRNGTSPNVSRSHGGKSRHGGKKSRHHNQGRYKNPLAPHPEEAGAETQSLSEAKSRSASATRRQLFSEKEGRVNEGVVLDDEDCAKGMGSVMSASSGSSVTPSVIITVDSSHLDDEGSHSHKPARQGGGHTEFTQLSGETTKFSVSETGLVDDRREDDYDDDDDVMYDGEESGRMSRSTVDSSDTLDEGAEDAKLRLDKQMDELLT</sequence>
<protein>
    <submittedName>
        <fullName evidence="3">Uncharacterized protein</fullName>
    </submittedName>
</protein>
<evidence type="ECO:0000256" key="2">
    <source>
        <dbReference type="SAM" id="Phobius"/>
    </source>
</evidence>
<dbReference type="Proteomes" id="UP001374579">
    <property type="component" value="Unassembled WGS sequence"/>
</dbReference>
<evidence type="ECO:0000313" key="4">
    <source>
        <dbReference type="Proteomes" id="UP001374579"/>
    </source>
</evidence>